<name>A0A3M2SFV4_9HYPO</name>
<protein>
    <submittedName>
        <fullName evidence="2">Uncharacterized protein</fullName>
    </submittedName>
</protein>
<comment type="caution">
    <text evidence="2">The sequence shown here is derived from an EMBL/GenBank/DDBJ whole genome shotgun (WGS) entry which is preliminary data.</text>
</comment>
<dbReference type="Proteomes" id="UP000277212">
    <property type="component" value="Unassembled WGS sequence"/>
</dbReference>
<accession>A0A3M2SFV4</accession>
<dbReference type="AlphaFoldDB" id="A0A3M2SFV4"/>
<sequence length="170" mass="18591">MVFSCNWGGVKLRPFPATQDLGPVVETTHQPDEPVTSCIYIVTTLEGVTEPGVYTLEPIVDTMCLCSDVIQAGIATVTAEDNSRYLVCQVKNQITVSTLPPEEEPTPEPKSEDQPSELTPQDPESPDCKACSENRGASECPAEDKQCLIDQCRNDEACQRCVFDCDGLFE</sequence>
<organism evidence="2 3">
    <name type="scientific">Fusarium kuroshium</name>
    <dbReference type="NCBI Taxonomy" id="2010991"/>
    <lineage>
        <taxon>Eukaryota</taxon>
        <taxon>Fungi</taxon>
        <taxon>Dikarya</taxon>
        <taxon>Ascomycota</taxon>
        <taxon>Pezizomycotina</taxon>
        <taxon>Sordariomycetes</taxon>
        <taxon>Hypocreomycetidae</taxon>
        <taxon>Hypocreales</taxon>
        <taxon>Nectriaceae</taxon>
        <taxon>Fusarium</taxon>
        <taxon>Fusarium solani species complex</taxon>
    </lineage>
</organism>
<reference evidence="2 3" key="1">
    <citation type="submission" date="2017-06" db="EMBL/GenBank/DDBJ databases">
        <title>Comparative genomic analysis of Ambrosia Fusariam Clade fungi.</title>
        <authorList>
            <person name="Stajich J.E."/>
            <person name="Carrillo J."/>
            <person name="Kijimoto T."/>
            <person name="Eskalen A."/>
            <person name="O'Donnell K."/>
            <person name="Kasson M."/>
        </authorList>
    </citation>
    <scope>NUCLEOTIDE SEQUENCE [LARGE SCALE GENOMIC DNA]</scope>
    <source>
        <strain evidence="2">UCR3666</strain>
    </source>
</reference>
<proteinExistence type="predicted"/>
<keyword evidence="3" id="KW-1185">Reference proteome</keyword>
<dbReference type="EMBL" id="NKUJ01000047">
    <property type="protein sequence ID" value="RMJ16450.1"/>
    <property type="molecule type" value="Genomic_DNA"/>
</dbReference>
<feature type="region of interest" description="Disordered" evidence="1">
    <location>
        <begin position="97"/>
        <end position="142"/>
    </location>
</feature>
<dbReference type="OrthoDB" id="5056452at2759"/>
<evidence type="ECO:0000313" key="2">
    <source>
        <dbReference type="EMBL" id="RMJ16450.1"/>
    </source>
</evidence>
<evidence type="ECO:0000256" key="1">
    <source>
        <dbReference type="SAM" id="MobiDB-lite"/>
    </source>
</evidence>
<gene>
    <name evidence="2" type="ORF">CDV36_003859</name>
</gene>
<evidence type="ECO:0000313" key="3">
    <source>
        <dbReference type="Proteomes" id="UP000277212"/>
    </source>
</evidence>